<evidence type="ECO:0000313" key="2">
    <source>
        <dbReference type="EMBL" id="RPD62486.1"/>
    </source>
</evidence>
<proteinExistence type="predicted"/>
<feature type="domain" description="Glutathione S-transferase UstS-like C-terminal" evidence="1">
    <location>
        <begin position="90"/>
        <end position="230"/>
    </location>
</feature>
<evidence type="ECO:0000313" key="3">
    <source>
        <dbReference type="Proteomes" id="UP000313359"/>
    </source>
</evidence>
<dbReference type="OrthoDB" id="4951845at2759"/>
<name>A0A5C2SLY5_9APHY</name>
<dbReference type="STRING" id="1328759.A0A5C2SLY5"/>
<dbReference type="InterPro" id="IPR036249">
    <property type="entry name" value="Thioredoxin-like_sf"/>
</dbReference>
<dbReference type="EMBL" id="ML122259">
    <property type="protein sequence ID" value="RPD62486.1"/>
    <property type="molecule type" value="Genomic_DNA"/>
</dbReference>
<organism evidence="2 3">
    <name type="scientific">Lentinus tigrinus ALCF2SS1-6</name>
    <dbReference type="NCBI Taxonomy" id="1328759"/>
    <lineage>
        <taxon>Eukaryota</taxon>
        <taxon>Fungi</taxon>
        <taxon>Dikarya</taxon>
        <taxon>Basidiomycota</taxon>
        <taxon>Agaricomycotina</taxon>
        <taxon>Agaricomycetes</taxon>
        <taxon>Polyporales</taxon>
        <taxon>Polyporaceae</taxon>
        <taxon>Lentinus</taxon>
    </lineage>
</organism>
<dbReference type="SUPFAM" id="SSF47616">
    <property type="entry name" value="GST C-terminal domain-like"/>
    <property type="match status" value="1"/>
</dbReference>
<dbReference type="Proteomes" id="UP000313359">
    <property type="component" value="Unassembled WGS sequence"/>
</dbReference>
<dbReference type="Gene3D" id="3.40.30.10">
    <property type="entry name" value="Glutaredoxin"/>
    <property type="match status" value="1"/>
</dbReference>
<keyword evidence="3" id="KW-1185">Reference proteome</keyword>
<dbReference type="Pfam" id="PF22041">
    <property type="entry name" value="GST_C_7"/>
    <property type="match status" value="1"/>
</dbReference>
<accession>A0A5C2SLY5</accession>
<sequence length="241" mass="27057">MPEPIIFYDIPGVGKAKAWSPNTWKVRYTLNFKGLPYKTVWVEYPDIEALCKKIGASAVEKRADGSPLARYLDKTYPDTPQVIPEEADTLIAAFGDAIYAASSFAFVPIIIPAAFSILRPASQPYFRKTREVRLGGKLEELAPAGSEKRAASWQGTQKGVHKMAGWFEAAGKEKLFVMGDKKGITYADIMLASWFVWFKKCCGEESQEWKDMMSWDGGRWARFVAAFEKYEVVDEGEDVVL</sequence>
<protein>
    <recommendedName>
        <fullName evidence="1">Glutathione S-transferase UstS-like C-terminal domain-containing protein</fullName>
    </recommendedName>
</protein>
<dbReference type="AlphaFoldDB" id="A0A5C2SLY5"/>
<reference evidence="2" key="1">
    <citation type="journal article" date="2018" name="Genome Biol. Evol.">
        <title>Genomics and development of Lentinus tigrinus, a white-rot wood-decaying mushroom with dimorphic fruiting bodies.</title>
        <authorList>
            <person name="Wu B."/>
            <person name="Xu Z."/>
            <person name="Knudson A."/>
            <person name="Carlson A."/>
            <person name="Chen N."/>
            <person name="Kovaka S."/>
            <person name="LaButti K."/>
            <person name="Lipzen A."/>
            <person name="Pennachio C."/>
            <person name="Riley R."/>
            <person name="Schakwitz W."/>
            <person name="Umezawa K."/>
            <person name="Ohm R.A."/>
            <person name="Grigoriev I.V."/>
            <person name="Nagy L.G."/>
            <person name="Gibbons J."/>
            <person name="Hibbett D."/>
        </authorList>
    </citation>
    <scope>NUCLEOTIDE SEQUENCE [LARGE SCALE GENOMIC DNA]</scope>
    <source>
        <strain evidence="2">ALCF2SS1-6</strain>
    </source>
</reference>
<gene>
    <name evidence="2" type="ORF">L227DRAFT_562338</name>
</gene>
<dbReference type="InterPro" id="IPR054416">
    <property type="entry name" value="GST_UstS-like_C"/>
</dbReference>
<dbReference type="SUPFAM" id="SSF52833">
    <property type="entry name" value="Thioredoxin-like"/>
    <property type="match status" value="1"/>
</dbReference>
<dbReference type="Gene3D" id="1.20.1050.10">
    <property type="match status" value="1"/>
</dbReference>
<dbReference type="InterPro" id="IPR036282">
    <property type="entry name" value="Glutathione-S-Trfase_C_sf"/>
</dbReference>
<evidence type="ECO:0000259" key="1">
    <source>
        <dbReference type="Pfam" id="PF22041"/>
    </source>
</evidence>